<dbReference type="Proteomes" id="UP001596549">
    <property type="component" value="Unassembled WGS sequence"/>
</dbReference>
<reference evidence="3" key="1">
    <citation type="journal article" date="2019" name="Int. J. Syst. Evol. Microbiol.">
        <title>The Global Catalogue of Microorganisms (GCM) 10K type strain sequencing project: providing services to taxonomists for standard genome sequencing and annotation.</title>
        <authorList>
            <consortium name="The Broad Institute Genomics Platform"/>
            <consortium name="The Broad Institute Genome Sequencing Center for Infectious Disease"/>
            <person name="Wu L."/>
            <person name="Ma J."/>
        </authorList>
    </citation>
    <scope>NUCLEOTIDE SEQUENCE [LARGE SCALE GENOMIC DNA]</scope>
    <source>
        <strain evidence="3">NBRC 106396</strain>
    </source>
</reference>
<dbReference type="PROSITE" id="PS51354">
    <property type="entry name" value="GLUTAREDOXIN_2"/>
    <property type="match status" value="1"/>
</dbReference>
<name>A0ABW2NP10_9BACL</name>
<dbReference type="PROSITE" id="PS51353">
    <property type="entry name" value="ARSC"/>
    <property type="match status" value="1"/>
</dbReference>
<accession>A0ABW2NP10</accession>
<dbReference type="NCBIfam" id="TIGR01617">
    <property type="entry name" value="arsC_related"/>
    <property type="match status" value="1"/>
</dbReference>
<dbReference type="InterPro" id="IPR006504">
    <property type="entry name" value="Tscrpt_reg_Spx/MgsR"/>
</dbReference>
<organism evidence="2 3">
    <name type="scientific">Fictibacillus iocasae</name>
    <dbReference type="NCBI Taxonomy" id="2715437"/>
    <lineage>
        <taxon>Bacteria</taxon>
        <taxon>Bacillati</taxon>
        <taxon>Bacillota</taxon>
        <taxon>Bacilli</taxon>
        <taxon>Bacillales</taxon>
        <taxon>Fictibacillaceae</taxon>
        <taxon>Fictibacillus</taxon>
    </lineage>
</organism>
<dbReference type="InterPro" id="IPR006660">
    <property type="entry name" value="Arsenate_reductase-like"/>
</dbReference>
<evidence type="ECO:0000256" key="1">
    <source>
        <dbReference type="PROSITE-ProRule" id="PRU01282"/>
    </source>
</evidence>
<keyword evidence="3" id="KW-1185">Reference proteome</keyword>
<dbReference type="InterPro" id="IPR036249">
    <property type="entry name" value="Thioredoxin-like_sf"/>
</dbReference>
<evidence type="ECO:0000313" key="2">
    <source>
        <dbReference type="EMBL" id="MFC7370411.1"/>
    </source>
</evidence>
<dbReference type="Gene3D" id="3.40.30.10">
    <property type="entry name" value="Glutaredoxin"/>
    <property type="match status" value="1"/>
</dbReference>
<dbReference type="Pfam" id="PF03960">
    <property type="entry name" value="ArsC"/>
    <property type="match status" value="1"/>
</dbReference>
<dbReference type="NCBIfam" id="NF002459">
    <property type="entry name" value="PRK01655.1"/>
    <property type="match status" value="1"/>
</dbReference>
<sequence length="130" mass="15123">MDDLKLTFFTYPSCTSCRKAKSWLKKNDVPFEERHLFRDTPSIDELRDMMKMTKNGTEEILAKRSRSYQALNVDINDMTVNELLELLHENPRLLKRPLLTDGRRLVAGYSPGELSKLAKGIEKEHIFHVS</sequence>
<comment type="caution">
    <text evidence="2">The sequence shown here is derived from an EMBL/GenBank/DDBJ whole genome shotgun (WGS) entry which is preliminary data.</text>
</comment>
<dbReference type="PANTHER" id="PTHR30041:SF7">
    <property type="entry name" value="GLOBAL TRANSCRIPTIONAL REGULATOR SPX"/>
    <property type="match status" value="1"/>
</dbReference>
<protein>
    <submittedName>
        <fullName evidence="2">Spx/MgsR family RNA polymerase-binding regulatory protein</fullName>
    </submittedName>
</protein>
<evidence type="ECO:0000313" key="3">
    <source>
        <dbReference type="Proteomes" id="UP001596549"/>
    </source>
</evidence>
<proteinExistence type="inferred from homology"/>
<dbReference type="EMBL" id="JBHTCP010000003">
    <property type="protein sequence ID" value="MFC7370411.1"/>
    <property type="molecule type" value="Genomic_DNA"/>
</dbReference>
<dbReference type="PANTHER" id="PTHR30041">
    <property type="entry name" value="ARSENATE REDUCTASE"/>
    <property type="match status" value="1"/>
</dbReference>
<comment type="similarity">
    <text evidence="1">Belongs to the ArsC family.</text>
</comment>
<gene>
    <name evidence="2" type="ORF">ACFQPF_01825</name>
</gene>
<dbReference type="RefSeq" id="WP_379745651.1">
    <property type="nucleotide sequence ID" value="NZ_JBHTCP010000003.1"/>
</dbReference>
<dbReference type="SUPFAM" id="SSF52833">
    <property type="entry name" value="Thioredoxin-like"/>
    <property type="match status" value="1"/>
</dbReference>
<dbReference type="CDD" id="cd03032">
    <property type="entry name" value="ArsC_Spx"/>
    <property type="match status" value="1"/>
</dbReference>